<gene>
    <name evidence="2" type="ORF">ERS852511_01141</name>
</gene>
<name>A0A0P0FIE6_BACT4</name>
<evidence type="ECO:0000256" key="1">
    <source>
        <dbReference type="SAM" id="SignalP"/>
    </source>
</evidence>
<keyword evidence="1" id="KW-0732">Signal</keyword>
<accession>C6IM52</accession>
<evidence type="ECO:0000313" key="2">
    <source>
        <dbReference type="EMBL" id="CUP09463.1"/>
    </source>
</evidence>
<feature type="signal peptide" evidence="1">
    <location>
        <begin position="1"/>
        <end position="20"/>
    </location>
</feature>
<protein>
    <recommendedName>
        <fullName evidence="4">Peptidyl-prolyl cis-trans isomerase</fullName>
    </recommendedName>
</protein>
<dbReference type="AlphaFoldDB" id="A0A0P0FIE6"/>
<reference evidence="2 3" key="1">
    <citation type="submission" date="2015-09" db="EMBL/GenBank/DDBJ databases">
        <authorList>
            <consortium name="Pathogen Informatics"/>
        </authorList>
    </citation>
    <scope>NUCLEOTIDE SEQUENCE [LARGE SCALE GENOMIC DNA]</scope>
    <source>
        <strain evidence="2 3">2789STDY5834899</strain>
    </source>
</reference>
<proteinExistence type="predicted"/>
<organism evidence="2 3">
    <name type="scientific">Bacteroides thetaiotaomicron</name>
    <dbReference type="NCBI Taxonomy" id="818"/>
    <lineage>
        <taxon>Bacteria</taxon>
        <taxon>Pseudomonadati</taxon>
        <taxon>Bacteroidota</taxon>
        <taxon>Bacteroidia</taxon>
        <taxon>Bacteroidales</taxon>
        <taxon>Bacteroidaceae</taxon>
        <taxon>Bacteroides</taxon>
    </lineage>
</organism>
<dbReference type="Proteomes" id="UP000095576">
    <property type="component" value="Unassembled WGS sequence"/>
</dbReference>
<dbReference type="KEGG" id="btho:Btheta7330_00434"/>
<evidence type="ECO:0000313" key="3">
    <source>
        <dbReference type="Proteomes" id="UP000095576"/>
    </source>
</evidence>
<dbReference type="EMBL" id="CZAP01000002">
    <property type="protein sequence ID" value="CUP09463.1"/>
    <property type="molecule type" value="Genomic_DNA"/>
</dbReference>
<evidence type="ECO:0008006" key="4">
    <source>
        <dbReference type="Google" id="ProtNLM"/>
    </source>
</evidence>
<sequence length="283" mass="33353">MTMRILVLLLITLLCCGACKEQYDHKGKTALVEVDGNFLYKEDLMSVLPVGLSKDDSILFAEHYIRSWAEEILLYEKAANNIPDNVDVDKLVENYRKALIMHTYQQELINQKLTNDISEQEIADYYEKNKELFKLESPLIKGLFIKVPLTAPQLNNVRRWYKTEKQDAVESLEKYSLQNAVKYEYFYNKWVPVTDVLDLIPLKEASPEQYVDKHRHVELKDTAFYYFLNVSDYRGAGEEKPYEFARSEVKDLLVNQKRVNFMEQVKNDLYQQAVNKKKIIYNY</sequence>
<dbReference type="PATRIC" id="fig|818.23.peg.437"/>
<accession>A0A0P0FIE6</accession>
<feature type="chain" id="PRO_5002966570" description="Peptidyl-prolyl cis-trans isomerase" evidence="1">
    <location>
        <begin position="21"/>
        <end position="283"/>
    </location>
</feature>